<dbReference type="Gene3D" id="2.40.40.10">
    <property type="entry name" value="RlpA-like domain"/>
    <property type="match status" value="1"/>
</dbReference>
<dbReference type="Gene3D" id="3.10.350.10">
    <property type="entry name" value="LysM domain"/>
    <property type="match status" value="3"/>
</dbReference>
<dbReference type="Proteomes" id="UP000636110">
    <property type="component" value="Unassembled WGS sequence"/>
</dbReference>
<feature type="signal peptide" evidence="1">
    <location>
        <begin position="1"/>
        <end position="21"/>
    </location>
</feature>
<accession>A0ABR6EUP1</accession>
<dbReference type="RefSeq" id="WP_182955850.1">
    <property type="nucleotide sequence ID" value="NZ_WNXC01000002.1"/>
</dbReference>
<dbReference type="PANTHER" id="PTHR33734">
    <property type="entry name" value="LYSM DOMAIN-CONTAINING GPI-ANCHORED PROTEIN 2"/>
    <property type="match status" value="1"/>
</dbReference>
<dbReference type="CDD" id="cd00118">
    <property type="entry name" value="LysM"/>
    <property type="match status" value="2"/>
</dbReference>
<feature type="domain" description="LysM" evidence="2">
    <location>
        <begin position="246"/>
        <end position="289"/>
    </location>
</feature>
<protein>
    <submittedName>
        <fullName evidence="3">LysM peptidoglycan-binding domain-containing protein</fullName>
    </submittedName>
</protein>
<evidence type="ECO:0000313" key="4">
    <source>
        <dbReference type="Proteomes" id="UP000636110"/>
    </source>
</evidence>
<proteinExistence type="predicted"/>
<dbReference type="SMART" id="SM00257">
    <property type="entry name" value="LysM"/>
    <property type="match status" value="3"/>
</dbReference>
<dbReference type="InterPro" id="IPR036779">
    <property type="entry name" value="LysM_dom_sf"/>
</dbReference>
<evidence type="ECO:0000259" key="2">
    <source>
        <dbReference type="PROSITE" id="PS51782"/>
    </source>
</evidence>
<dbReference type="EMBL" id="WNXC01000002">
    <property type="protein sequence ID" value="MBB2148995.1"/>
    <property type="molecule type" value="Genomic_DNA"/>
</dbReference>
<evidence type="ECO:0000313" key="3">
    <source>
        <dbReference type="EMBL" id="MBB2148995.1"/>
    </source>
</evidence>
<dbReference type="SUPFAM" id="SSF54106">
    <property type="entry name" value="LysM domain"/>
    <property type="match status" value="3"/>
</dbReference>
<gene>
    <name evidence="3" type="ORF">GM920_08730</name>
</gene>
<organism evidence="3 4">
    <name type="scientific">Pedobacter gandavensis</name>
    <dbReference type="NCBI Taxonomy" id="2679963"/>
    <lineage>
        <taxon>Bacteria</taxon>
        <taxon>Pseudomonadati</taxon>
        <taxon>Bacteroidota</taxon>
        <taxon>Sphingobacteriia</taxon>
        <taxon>Sphingobacteriales</taxon>
        <taxon>Sphingobacteriaceae</taxon>
        <taxon>Pedobacter</taxon>
    </lineage>
</organism>
<feature type="chain" id="PRO_5046973164" evidence="1">
    <location>
        <begin position="22"/>
        <end position="424"/>
    </location>
</feature>
<dbReference type="Pfam" id="PF01476">
    <property type="entry name" value="LysM"/>
    <property type="match status" value="3"/>
</dbReference>
<dbReference type="InterPro" id="IPR018392">
    <property type="entry name" value="LysM"/>
</dbReference>
<sequence>MYKYYIVSLFAVLFKLPTANANTNTRDSIGVENRNGKKLIIHEVAAKDTYYAIGRRYNVIPKDIMAFNDNKFLQIGVIIKVPTNIPFHSQAPEKTPINASNKNAVVKKNENTDPDGILLEHTVQKKENLGILAKKYGTTVDEIKRINNLKTINLSIGQVLKVPANEGIETTEETQTAPVTAVVTSKTTTIPATQIATQQPVKKETKEEILVPIFPKKQQKSAATVQDQPLTVQNQAATADSSEDFIEHTVASNETLYSIATRYKLSMDQVKAKNNLAGYSLRVGQKLLIKGQYPQKPVPSANHQAENPVDTLNSIKNPSLRLPASRYGLNQMDEKGTGIWIADPDLDPSKMLVLHRSAPIGTVMKITNPMSNRSTFAKVVGKFTENESTKDVIIVMTKAVADALGAIDKRFFCNLTYGGQDNEQ</sequence>
<feature type="domain" description="LysM" evidence="2">
    <location>
        <begin position="119"/>
        <end position="162"/>
    </location>
</feature>
<dbReference type="InterPro" id="IPR036908">
    <property type="entry name" value="RlpA-like_sf"/>
</dbReference>
<keyword evidence="4" id="KW-1185">Reference proteome</keyword>
<dbReference type="PANTHER" id="PTHR33734:SF22">
    <property type="entry name" value="MEMBRANE-BOUND LYTIC MUREIN TRANSGLYCOSYLASE D"/>
    <property type="match status" value="1"/>
</dbReference>
<reference evidence="3 4" key="1">
    <citation type="submission" date="2019-11" db="EMBL/GenBank/DDBJ databases">
        <title>Description of Pedobacter sp. LMG 31462T.</title>
        <authorList>
            <person name="Carlier A."/>
            <person name="Qi S."/>
            <person name="Vandamme P."/>
        </authorList>
    </citation>
    <scope>NUCLEOTIDE SEQUENCE [LARGE SCALE GENOMIC DNA]</scope>
    <source>
        <strain evidence="3 4">LMG 31462</strain>
    </source>
</reference>
<keyword evidence="1" id="KW-0732">Signal</keyword>
<name>A0ABR6EUP1_9SPHI</name>
<evidence type="ECO:0000256" key="1">
    <source>
        <dbReference type="SAM" id="SignalP"/>
    </source>
</evidence>
<comment type="caution">
    <text evidence="3">The sequence shown here is derived from an EMBL/GenBank/DDBJ whole genome shotgun (WGS) entry which is preliminary data.</text>
</comment>
<dbReference type="PROSITE" id="PS51782">
    <property type="entry name" value="LYSM"/>
    <property type="match status" value="2"/>
</dbReference>